<dbReference type="Proteomes" id="UP000248764">
    <property type="component" value="Unassembled WGS sequence"/>
</dbReference>
<feature type="domain" description="PucR C-terminal helix-turn-helix" evidence="2">
    <location>
        <begin position="325"/>
        <end position="383"/>
    </location>
</feature>
<proteinExistence type="inferred from homology"/>
<evidence type="ECO:0000313" key="5">
    <source>
        <dbReference type="Proteomes" id="UP000248764"/>
    </source>
</evidence>
<evidence type="ECO:0000259" key="3">
    <source>
        <dbReference type="Pfam" id="PF17853"/>
    </source>
</evidence>
<reference evidence="4 5" key="1">
    <citation type="submission" date="2018-01" db="EMBL/GenBank/DDBJ databases">
        <title>Draft genome sequence of Jiangella sp. GTF31.</title>
        <authorList>
            <person name="Sahin N."/>
            <person name="Ay H."/>
            <person name="Saygin H."/>
        </authorList>
    </citation>
    <scope>NUCLEOTIDE SEQUENCE [LARGE SCALE GENOMIC DNA]</scope>
    <source>
        <strain evidence="4 5">GTF31</strain>
    </source>
</reference>
<gene>
    <name evidence="4" type="ORF">C1I92_00825</name>
</gene>
<dbReference type="Gene3D" id="1.10.10.2840">
    <property type="entry name" value="PucR C-terminal helix-turn-helix domain"/>
    <property type="match status" value="1"/>
</dbReference>
<evidence type="ECO:0000313" key="4">
    <source>
        <dbReference type="EMBL" id="PZF86745.1"/>
    </source>
</evidence>
<comment type="similarity">
    <text evidence="1">Belongs to the CdaR family.</text>
</comment>
<feature type="domain" description="CdaR GGDEF-like" evidence="3">
    <location>
        <begin position="162"/>
        <end position="271"/>
    </location>
</feature>
<dbReference type="PANTHER" id="PTHR33744">
    <property type="entry name" value="CARBOHYDRATE DIACID REGULATOR"/>
    <property type="match status" value="1"/>
</dbReference>
<dbReference type="AlphaFoldDB" id="A0A2W2BI04"/>
<dbReference type="InterPro" id="IPR051448">
    <property type="entry name" value="CdaR-like_regulators"/>
</dbReference>
<name>A0A2W2BI04_9ACTN</name>
<dbReference type="InterPro" id="IPR042070">
    <property type="entry name" value="PucR_C-HTH_sf"/>
</dbReference>
<protein>
    <submittedName>
        <fullName evidence="4">PucR family transcriptional regulator</fullName>
    </submittedName>
</protein>
<organism evidence="4 5">
    <name type="scientific">Jiangella anatolica</name>
    <dbReference type="NCBI Taxonomy" id="2670374"/>
    <lineage>
        <taxon>Bacteria</taxon>
        <taxon>Bacillati</taxon>
        <taxon>Actinomycetota</taxon>
        <taxon>Actinomycetes</taxon>
        <taxon>Jiangellales</taxon>
        <taxon>Jiangellaceae</taxon>
        <taxon>Jiangella</taxon>
    </lineage>
</organism>
<dbReference type="InterPro" id="IPR041522">
    <property type="entry name" value="CdaR_GGDEF"/>
</dbReference>
<dbReference type="InterPro" id="IPR025736">
    <property type="entry name" value="PucR_C-HTH_dom"/>
</dbReference>
<dbReference type="PANTHER" id="PTHR33744:SF17">
    <property type="entry name" value="CONSERVED PROTEIN"/>
    <property type="match status" value="1"/>
</dbReference>
<dbReference type="Pfam" id="PF17853">
    <property type="entry name" value="GGDEF_2"/>
    <property type="match status" value="1"/>
</dbReference>
<evidence type="ECO:0000256" key="1">
    <source>
        <dbReference type="ARBA" id="ARBA00006754"/>
    </source>
</evidence>
<dbReference type="Pfam" id="PF13556">
    <property type="entry name" value="HTH_30"/>
    <property type="match status" value="1"/>
</dbReference>
<accession>A0A2W2BI04</accession>
<dbReference type="RefSeq" id="WP_111252744.1">
    <property type="nucleotide sequence ID" value="NZ_POTW01000001.1"/>
</dbReference>
<sequence>MRSLAEAPDLFALAGALADLLGAPVTIEDHDTRVLAYSDGQLSADEVRTATILGRQVPPEYREALRRAGVYRRIATQDGVVYADLADAGMKPRAVVGIRAGDEVLGSIWAVVTGELTGAQEKDLLDAAPIVAEVLLRTRARDERAVRDRVEQVVALLDGGADAEAAAARLGLAGPLTVLAVATTTDATRVDRVAGALTLRLTTSGARPVSAVLDGVLYVVVPGDSAAVHRTAADFLRRGDGARLVAGVGRTVPGPAQAHRSRSDADHVVRVLVARGAAGTALPIAAAFVDVVAARVADVVEAEDLGGYGPLPALERFDAEKGAELVRTARAYLARGGDVSAAAADLTVHPNTLRNRLRKAHEAAGVDLDDADTRLALMLQLKAAALADRTVAREERWPRRQ</sequence>
<evidence type="ECO:0000259" key="2">
    <source>
        <dbReference type="Pfam" id="PF13556"/>
    </source>
</evidence>
<dbReference type="EMBL" id="POTW01000001">
    <property type="protein sequence ID" value="PZF86745.1"/>
    <property type="molecule type" value="Genomic_DNA"/>
</dbReference>
<keyword evidence="5" id="KW-1185">Reference proteome</keyword>
<comment type="caution">
    <text evidence="4">The sequence shown here is derived from an EMBL/GenBank/DDBJ whole genome shotgun (WGS) entry which is preliminary data.</text>
</comment>